<dbReference type="OrthoDB" id="5407957at2759"/>
<dbReference type="RefSeq" id="XP_007779200.1">
    <property type="nucleotide sequence ID" value="XM_007781010.1"/>
</dbReference>
<reference evidence="4" key="1">
    <citation type="submission" date="2012-06" db="EMBL/GenBank/DDBJ databases">
        <title>The genome sequence of Coniosporium apollinis CBS 100218.</title>
        <authorList>
            <consortium name="The Broad Institute Genome Sequencing Platform"/>
            <person name="Cuomo C."/>
            <person name="Gorbushina A."/>
            <person name="Noack S."/>
            <person name="Walker B."/>
            <person name="Young S.K."/>
            <person name="Zeng Q."/>
            <person name="Gargeya S."/>
            <person name="Fitzgerald M."/>
            <person name="Haas B."/>
            <person name="Abouelleil A."/>
            <person name="Alvarado L."/>
            <person name="Arachchi H.M."/>
            <person name="Berlin A.M."/>
            <person name="Chapman S.B."/>
            <person name="Goldberg J."/>
            <person name="Griggs A."/>
            <person name="Gujja S."/>
            <person name="Hansen M."/>
            <person name="Howarth C."/>
            <person name="Imamovic A."/>
            <person name="Larimer J."/>
            <person name="McCowan C."/>
            <person name="Montmayeur A."/>
            <person name="Murphy C."/>
            <person name="Neiman D."/>
            <person name="Pearson M."/>
            <person name="Priest M."/>
            <person name="Roberts A."/>
            <person name="Saif S."/>
            <person name="Shea T."/>
            <person name="Sisk P."/>
            <person name="Sykes S."/>
            <person name="Wortman J."/>
            <person name="Nusbaum C."/>
            <person name="Birren B."/>
        </authorList>
    </citation>
    <scope>NUCLEOTIDE SEQUENCE [LARGE SCALE GENOMIC DNA]</scope>
    <source>
        <strain evidence="4">CBS 100218</strain>
    </source>
</reference>
<dbReference type="Gene3D" id="3.15.10.10">
    <property type="entry name" value="Bactericidal permeability-increasing protein, domain 1"/>
    <property type="match status" value="1"/>
</dbReference>
<dbReference type="GO" id="GO:0008289">
    <property type="term" value="F:lipid binding"/>
    <property type="evidence" value="ECO:0007669"/>
    <property type="project" value="InterPro"/>
</dbReference>
<dbReference type="OMA" id="PRYEDDT"/>
<keyword evidence="4" id="KW-1185">Reference proteome</keyword>
<feature type="region of interest" description="Disordered" evidence="1">
    <location>
        <begin position="189"/>
        <end position="217"/>
    </location>
</feature>
<feature type="domain" description="HAM1-like N-terminal" evidence="2">
    <location>
        <begin position="24"/>
        <end position="211"/>
    </location>
</feature>
<evidence type="ECO:0000259" key="2">
    <source>
        <dbReference type="Pfam" id="PF19343"/>
    </source>
</evidence>
<evidence type="ECO:0000256" key="1">
    <source>
        <dbReference type="SAM" id="MobiDB-lite"/>
    </source>
</evidence>
<dbReference type="SUPFAM" id="SSF55394">
    <property type="entry name" value="Bactericidal permeability-increasing protein, BPI"/>
    <property type="match status" value="1"/>
</dbReference>
<dbReference type="InterPro" id="IPR045967">
    <property type="entry name" value="HAM1-like_N"/>
</dbReference>
<dbReference type="HOGENOM" id="CLU_013290_0_0_1"/>
<accession>R7YPV7</accession>
<dbReference type="eggNOG" id="ENOG502SIPH">
    <property type="taxonomic scope" value="Eukaryota"/>
</dbReference>
<dbReference type="Pfam" id="PF19343">
    <property type="entry name" value="HAM1_N"/>
    <property type="match status" value="2"/>
</dbReference>
<dbReference type="PANTHER" id="PTHR31138:SF4">
    <property type="entry name" value="DUF5923 DOMAIN-CONTAINING PROTEIN"/>
    <property type="match status" value="1"/>
</dbReference>
<gene>
    <name evidence="3" type="ORF">W97_03111</name>
</gene>
<dbReference type="EMBL" id="JH767565">
    <property type="protein sequence ID" value="EON63883.1"/>
    <property type="molecule type" value="Genomic_DNA"/>
</dbReference>
<dbReference type="InterPro" id="IPR017943">
    <property type="entry name" value="Bactericidal_perm-incr_a/b_dom"/>
</dbReference>
<evidence type="ECO:0000313" key="3">
    <source>
        <dbReference type="EMBL" id="EON63883.1"/>
    </source>
</evidence>
<organism evidence="3 4">
    <name type="scientific">Coniosporium apollinis (strain CBS 100218)</name>
    <name type="common">Rock-inhabiting black yeast</name>
    <dbReference type="NCBI Taxonomy" id="1168221"/>
    <lineage>
        <taxon>Eukaryota</taxon>
        <taxon>Fungi</taxon>
        <taxon>Dikarya</taxon>
        <taxon>Ascomycota</taxon>
        <taxon>Pezizomycotina</taxon>
        <taxon>Dothideomycetes</taxon>
        <taxon>Dothideomycetes incertae sedis</taxon>
        <taxon>Coniosporium</taxon>
    </lineage>
</organism>
<dbReference type="GeneID" id="19900422"/>
<evidence type="ECO:0000313" key="4">
    <source>
        <dbReference type="Proteomes" id="UP000016924"/>
    </source>
</evidence>
<dbReference type="STRING" id="1168221.R7YPV7"/>
<proteinExistence type="predicted"/>
<dbReference type="AlphaFoldDB" id="R7YPV7"/>
<feature type="compositionally biased region" description="Basic and acidic residues" evidence="1">
    <location>
        <begin position="189"/>
        <end position="206"/>
    </location>
</feature>
<sequence>MSSCFGFRKSRSDDREPLLPQYRDDTVMQRELHQKLHTYQMIRALAKGYMPSNEQVIINLRTLLASDILNPDNPDLSDSGRQLARYAKQWLQKFIELLQHKNSEDQIQDFIWFLTKSRIIVDVDDIAQRATKAKAKADTAAAYRSLQTVGSLLLTNSDFRLFLADVNVVAREVFKDSAFTLSKVAEEAGKKLEPSEEEQKALKEPGADSNLQPSGEDLGNQVAEASQVVGNGAVEVAKTAKDSLAEKLQGDEKETLINRLKQAVLRLRKRPDYNDSVSTLSLLIKRYAMVYSRAVKDTVETAAEDIQTNEETDIALKNFWTFITSFGDRSEWEELERKLKQVLSHRENDPEFENLMNDAGNSLQALLTDPDFFDHADEKFKELREKAKEVGSDSSLRQDIDDFLGQVQVTLKSVAHDEDISGLLTISSRMLNVLSPSGTYVNGDLFADGINVFVPLLVQAIQYIPIPRIEVSTPDIDLLLENLIIEPGKTVNNSSFLPYKLRVETYNDLEIRKAKFRTTSKVTSLVTIKIDGLSMRAEEIGFWLRAHSGILRLADEGIASFALDERGIDIHLDVEIGKEKLEKILTLKAVRVRVHKLSYDMRKSKFSWISWLLKPILRPVLRKVMEKQLANAIADGLHAANRELLYARERLRATRISDPDDLRTFVRAIMARLQPEEDPDVYTRVGIAQPGKGVFRGVYAPGSIVKLWNEEAAQAEERVQDYERGGWRNDIFDVHTRMMT</sequence>
<dbReference type="Proteomes" id="UP000016924">
    <property type="component" value="Unassembled WGS sequence"/>
</dbReference>
<feature type="domain" description="HAM1-like N-terminal" evidence="2">
    <location>
        <begin position="233"/>
        <end position="576"/>
    </location>
</feature>
<dbReference type="PANTHER" id="PTHR31138">
    <property type="entry name" value="CHROMOSOME 19, WHOLE GENOME SHOTGUN SEQUENCE"/>
    <property type="match status" value="1"/>
</dbReference>
<name>R7YPV7_CONA1</name>
<protein>
    <recommendedName>
        <fullName evidence="2">HAM1-like N-terminal domain-containing protein</fullName>
    </recommendedName>
</protein>